<dbReference type="EMBL" id="JBHTIC010000008">
    <property type="protein sequence ID" value="MFD0761950.1"/>
    <property type="molecule type" value="Genomic_DNA"/>
</dbReference>
<feature type="signal peptide" evidence="1">
    <location>
        <begin position="1"/>
        <end position="21"/>
    </location>
</feature>
<gene>
    <name evidence="3" type="ORF">ACFQZW_07645</name>
</gene>
<sequence length="682" mass="74268">MKTLKYILPILLLITVVFSCSEDEFGNTNFVDSILAPTNVVAEFNITQDNTGLVTITPNSQGAVNYTIYLGDGTVEPVKVKQGENISHVYAEGNYDVKVVATGVSGLKTEIIQPLVVSFKAPENLVVEITNDEATSKQVNVKATADYATMFEVYFGEEGNDEPVSGNIGETVSYVYAEPGVYTIKVVVKGAAIETNEYSVEFEVTEILQPIEKAPTPRNRNEADVVSIFSDVYSNITVTEWNPGWGQSTVLSPFDVDGDNILKYDYLNYTGIVTDYGNPTDVSAMEYIHFDYWTNDAESIGFKIVNTNQPDGSPEKEYEVTISEITAGAWVSVDIPLSEFTTDMSAITQMLFVSNGVTVFIDNLYFWKEATGNPAAGVLPINFESPYELSSFDGGDISIIDNPDTNGNSSAKVLQLVKGAGQTWAGSKITVDTPFGIEESVTVNAKVWSPRAGLKLLMKYEDATPWPNTQATAEIVAETTTSNAWEELSFTLTGVDPNIDYYNLVLIMDNGTAGDGSSDYTIYVDDISVASFLDFEPELEISSFDGGEISIVDNPDTNGNSSLKVAKLVKGAGQTWAGSKITVDTPFGIEESITIRAKVWSPRAGLKLLMKFEDATPWPNTQATAEIVAETTTSNTWEELSFTLTGVDPNVDYYNMVLIMDNGTAGDGSSDYTIYIDDIVKN</sequence>
<comment type="caution">
    <text evidence="3">The sequence shown here is derived from an EMBL/GenBank/DDBJ whole genome shotgun (WGS) entry which is preliminary data.</text>
</comment>
<evidence type="ECO:0000313" key="4">
    <source>
        <dbReference type="Proteomes" id="UP001597032"/>
    </source>
</evidence>
<dbReference type="Proteomes" id="UP001597032">
    <property type="component" value="Unassembled WGS sequence"/>
</dbReference>
<protein>
    <submittedName>
        <fullName evidence="3">PKD domain-containing protein</fullName>
    </submittedName>
</protein>
<proteinExistence type="predicted"/>
<dbReference type="CDD" id="cd00146">
    <property type="entry name" value="PKD"/>
    <property type="match status" value="1"/>
</dbReference>
<feature type="chain" id="PRO_5046990562" evidence="1">
    <location>
        <begin position="22"/>
        <end position="682"/>
    </location>
</feature>
<dbReference type="InterPro" id="IPR017868">
    <property type="entry name" value="Filamin/ABP280_repeat-like"/>
</dbReference>
<dbReference type="Gene3D" id="2.60.120.430">
    <property type="entry name" value="Galactose-binding lectin"/>
    <property type="match status" value="1"/>
</dbReference>
<evidence type="ECO:0000313" key="3">
    <source>
        <dbReference type="EMBL" id="MFD0761950.1"/>
    </source>
</evidence>
<dbReference type="InterPro" id="IPR035986">
    <property type="entry name" value="PKD_dom_sf"/>
</dbReference>
<dbReference type="SMART" id="SM00089">
    <property type="entry name" value="PKD"/>
    <property type="match status" value="2"/>
</dbReference>
<keyword evidence="1" id="KW-0732">Signal</keyword>
<dbReference type="PROSITE" id="PS50194">
    <property type="entry name" value="FILAMIN_REPEAT"/>
    <property type="match status" value="1"/>
</dbReference>
<dbReference type="RefSeq" id="WP_386782158.1">
    <property type="nucleotide sequence ID" value="NZ_JBHTIC010000008.1"/>
</dbReference>
<accession>A0ABW2ZAI2</accession>
<dbReference type="Gene3D" id="2.60.40.10">
    <property type="entry name" value="Immunoglobulins"/>
    <property type="match status" value="1"/>
</dbReference>
<feature type="domain" description="PKD/Chitinase" evidence="2">
    <location>
        <begin position="124"/>
        <end position="207"/>
    </location>
</feature>
<feature type="domain" description="PKD/Chitinase" evidence="2">
    <location>
        <begin position="41"/>
        <end position="120"/>
    </location>
</feature>
<dbReference type="Gene3D" id="2.60.120.260">
    <property type="entry name" value="Galactose-binding domain-like"/>
    <property type="match status" value="2"/>
</dbReference>
<dbReference type="SUPFAM" id="SSF49785">
    <property type="entry name" value="Galactose-binding domain-like"/>
    <property type="match status" value="1"/>
</dbReference>
<dbReference type="SUPFAM" id="SSF49299">
    <property type="entry name" value="PKD domain"/>
    <property type="match status" value="1"/>
</dbReference>
<reference evidence="4" key="1">
    <citation type="journal article" date="2019" name="Int. J. Syst. Evol. Microbiol.">
        <title>The Global Catalogue of Microorganisms (GCM) 10K type strain sequencing project: providing services to taxonomists for standard genome sequencing and annotation.</title>
        <authorList>
            <consortium name="The Broad Institute Genomics Platform"/>
            <consortium name="The Broad Institute Genome Sequencing Center for Infectious Disease"/>
            <person name="Wu L."/>
            <person name="Ma J."/>
        </authorList>
    </citation>
    <scope>NUCLEOTIDE SEQUENCE [LARGE SCALE GENOMIC DNA]</scope>
    <source>
        <strain evidence="4">CCUG 60022</strain>
    </source>
</reference>
<name>A0ABW2ZAI2_9FLAO</name>
<dbReference type="InterPro" id="IPR013783">
    <property type="entry name" value="Ig-like_fold"/>
</dbReference>
<evidence type="ECO:0000259" key="2">
    <source>
        <dbReference type="SMART" id="SM00089"/>
    </source>
</evidence>
<dbReference type="PROSITE" id="PS51257">
    <property type="entry name" value="PROKAR_LIPOPROTEIN"/>
    <property type="match status" value="1"/>
</dbReference>
<keyword evidence="4" id="KW-1185">Reference proteome</keyword>
<dbReference type="InterPro" id="IPR022409">
    <property type="entry name" value="PKD/Chitinase_dom"/>
</dbReference>
<organism evidence="3 4">
    <name type="scientific">Lutibacter aestuarii</name>
    <dbReference type="NCBI Taxonomy" id="861111"/>
    <lineage>
        <taxon>Bacteria</taxon>
        <taxon>Pseudomonadati</taxon>
        <taxon>Bacteroidota</taxon>
        <taxon>Flavobacteriia</taxon>
        <taxon>Flavobacteriales</taxon>
        <taxon>Flavobacteriaceae</taxon>
        <taxon>Lutibacter</taxon>
    </lineage>
</organism>
<dbReference type="InterPro" id="IPR008979">
    <property type="entry name" value="Galactose-bd-like_sf"/>
</dbReference>
<evidence type="ECO:0000256" key="1">
    <source>
        <dbReference type="SAM" id="SignalP"/>
    </source>
</evidence>